<dbReference type="AlphaFoldDB" id="A0A8J3ISU7"/>
<dbReference type="Pfam" id="PF00293">
    <property type="entry name" value="NUDIX"/>
    <property type="match status" value="1"/>
</dbReference>
<comment type="similarity">
    <text evidence="1 3">Belongs to the Nudix hydrolase family.</text>
</comment>
<dbReference type="PANTHER" id="PTHR43736:SF1">
    <property type="entry name" value="DIHYDRONEOPTERIN TRIPHOSPHATE DIPHOSPHATASE"/>
    <property type="match status" value="1"/>
</dbReference>
<dbReference type="GO" id="GO:0016787">
    <property type="term" value="F:hydrolase activity"/>
    <property type="evidence" value="ECO:0007669"/>
    <property type="project" value="UniProtKB-KW"/>
</dbReference>
<name>A0A8J3ISU7_9CHLR</name>
<organism evidence="5 6">
    <name type="scientific">Reticulibacter mediterranei</name>
    <dbReference type="NCBI Taxonomy" id="2778369"/>
    <lineage>
        <taxon>Bacteria</taxon>
        <taxon>Bacillati</taxon>
        <taxon>Chloroflexota</taxon>
        <taxon>Ktedonobacteria</taxon>
        <taxon>Ktedonobacterales</taxon>
        <taxon>Reticulibacteraceae</taxon>
        <taxon>Reticulibacter</taxon>
    </lineage>
</organism>
<proteinExistence type="inferred from homology"/>
<evidence type="ECO:0000256" key="1">
    <source>
        <dbReference type="ARBA" id="ARBA00005582"/>
    </source>
</evidence>
<dbReference type="Proteomes" id="UP000597444">
    <property type="component" value="Unassembled WGS sequence"/>
</dbReference>
<evidence type="ECO:0000256" key="3">
    <source>
        <dbReference type="RuleBase" id="RU003476"/>
    </source>
</evidence>
<keyword evidence="2 3" id="KW-0378">Hydrolase</keyword>
<accession>A0A8J3ISU7</accession>
<sequence>MLCHRSDVDLWNLPGGKVEKGEEPRRAVVREVKEEARVKVQVKRLAGVYINFARAVLRFVYLCEIVKGKPGASDETDQIAYFTLKKFPRYTYPDHQQWVGDVLENPTRFHFKIQSGPSAKKLLKQGKL</sequence>
<dbReference type="PANTHER" id="PTHR43736">
    <property type="entry name" value="ADP-RIBOSE PYROPHOSPHATASE"/>
    <property type="match status" value="1"/>
</dbReference>
<evidence type="ECO:0000313" key="5">
    <source>
        <dbReference type="EMBL" id="GHO96177.1"/>
    </source>
</evidence>
<evidence type="ECO:0000313" key="6">
    <source>
        <dbReference type="Proteomes" id="UP000597444"/>
    </source>
</evidence>
<dbReference type="CDD" id="cd02883">
    <property type="entry name" value="NUDIX_Hydrolase"/>
    <property type="match status" value="1"/>
</dbReference>
<protein>
    <recommendedName>
        <fullName evidence="4">Nudix hydrolase domain-containing protein</fullName>
    </recommendedName>
</protein>
<dbReference type="InterPro" id="IPR015797">
    <property type="entry name" value="NUDIX_hydrolase-like_dom_sf"/>
</dbReference>
<dbReference type="InterPro" id="IPR020476">
    <property type="entry name" value="Nudix_hydrolase"/>
</dbReference>
<dbReference type="InterPro" id="IPR020084">
    <property type="entry name" value="NUDIX_hydrolase_CS"/>
</dbReference>
<dbReference type="PRINTS" id="PR00502">
    <property type="entry name" value="NUDIXFAMILY"/>
</dbReference>
<dbReference type="PROSITE" id="PS51462">
    <property type="entry name" value="NUDIX"/>
    <property type="match status" value="1"/>
</dbReference>
<keyword evidence="6" id="KW-1185">Reference proteome</keyword>
<reference evidence="5" key="1">
    <citation type="submission" date="2020-10" db="EMBL/GenBank/DDBJ databases">
        <title>Taxonomic study of unclassified bacteria belonging to the class Ktedonobacteria.</title>
        <authorList>
            <person name="Yabe S."/>
            <person name="Wang C.M."/>
            <person name="Zheng Y."/>
            <person name="Sakai Y."/>
            <person name="Cavaletti L."/>
            <person name="Monciardini P."/>
            <person name="Donadio S."/>
        </authorList>
    </citation>
    <scope>NUCLEOTIDE SEQUENCE</scope>
    <source>
        <strain evidence="5">ID150040</strain>
    </source>
</reference>
<comment type="caution">
    <text evidence="5">The sequence shown here is derived from an EMBL/GenBank/DDBJ whole genome shotgun (WGS) entry which is preliminary data.</text>
</comment>
<dbReference type="PROSITE" id="PS00893">
    <property type="entry name" value="NUDIX_BOX"/>
    <property type="match status" value="1"/>
</dbReference>
<dbReference type="SUPFAM" id="SSF55811">
    <property type="entry name" value="Nudix"/>
    <property type="match status" value="1"/>
</dbReference>
<evidence type="ECO:0000259" key="4">
    <source>
        <dbReference type="PROSITE" id="PS51462"/>
    </source>
</evidence>
<feature type="domain" description="Nudix hydrolase" evidence="4">
    <location>
        <begin position="1"/>
        <end position="105"/>
    </location>
</feature>
<dbReference type="EMBL" id="BNJK01000001">
    <property type="protein sequence ID" value="GHO96177.1"/>
    <property type="molecule type" value="Genomic_DNA"/>
</dbReference>
<evidence type="ECO:0000256" key="2">
    <source>
        <dbReference type="ARBA" id="ARBA00022801"/>
    </source>
</evidence>
<dbReference type="InterPro" id="IPR000086">
    <property type="entry name" value="NUDIX_hydrolase_dom"/>
</dbReference>
<dbReference type="Gene3D" id="3.90.79.10">
    <property type="entry name" value="Nucleoside Triphosphate Pyrophosphohydrolase"/>
    <property type="match status" value="1"/>
</dbReference>
<gene>
    <name evidence="5" type="ORF">KSF_062250</name>
</gene>